<dbReference type="SUPFAM" id="SSF63748">
    <property type="entry name" value="Tudor/PWWP/MBT"/>
    <property type="match status" value="2"/>
</dbReference>
<evidence type="ECO:0000256" key="17">
    <source>
        <dbReference type="ARBA" id="ARBA00053408"/>
    </source>
</evidence>
<feature type="region of interest" description="Disordered" evidence="18">
    <location>
        <begin position="1540"/>
        <end position="1560"/>
    </location>
</feature>
<evidence type="ECO:0000256" key="6">
    <source>
        <dbReference type="ARBA" id="ARBA00022737"/>
    </source>
</evidence>
<dbReference type="PANTHER" id="PTHR10694:SF129">
    <property type="entry name" value="LYSINE-SPECIFIC DEMETHYLASE 4B-RELATED"/>
    <property type="match status" value="1"/>
</dbReference>
<keyword evidence="11" id="KW-0560">Oxidoreductase</keyword>
<dbReference type="Proteomes" id="UP000695007">
    <property type="component" value="Unplaced"/>
</dbReference>
<feature type="region of interest" description="Disordered" evidence="18">
    <location>
        <begin position="618"/>
        <end position="653"/>
    </location>
</feature>
<keyword evidence="7" id="KW-0863">Zinc-finger</keyword>
<dbReference type="InterPro" id="IPR013083">
    <property type="entry name" value="Znf_RING/FYVE/PHD"/>
</dbReference>
<evidence type="ECO:0000256" key="11">
    <source>
        <dbReference type="ARBA" id="ARBA00023002"/>
    </source>
</evidence>
<protein>
    <recommendedName>
        <fullName evidence="4">[histone H3]-trimethyl-L-lysine(9) demethylase</fullName>
        <ecNumber evidence="4">1.14.11.66</ecNumber>
    </recommendedName>
</protein>
<evidence type="ECO:0000259" key="21">
    <source>
        <dbReference type="PROSITE" id="PS51805"/>
    </source>
</evidence>
<dbReference type="Pfam" id="PF13832">
    <property type="entry name" value="zf-HC5HC2H_2"/>
    <property type="match status" value="1"/>
</dbReference>
<feature type="compositionally biased region" description="Polar residues" evidence="18">
    <location>
        <begin position="1080"/>
        <end position="1095"/>
    </location>
</feature>
<evidence type="ECO:0000313" key="23">
    <source>
        <dbReference type="RefSeq" id="XP_011498006.1"/>
    </source>
</evidence>
<feature type="domain" description="JmjN" evidence="19">
    <location>
        <begin position="12"/>
        <end position="54"/>
    </location>
</feature>
<feature type="compositionally biased region" description="Basic residues" evidence="18">
    <location>
        <begin position="638"/>
        <end position="647"/>
    </location>
</feature>
<keyword evidence="6" id="KW-0677">Repeat</keyword>
<dbReference type="FunFam" id="2.60.120.650:FF:000048">
    <property type="entry name" value="Lysine-specific demethylase 4A"/>
    <property type="match status" value="1"/>
</dbReference>
<evidence type="ECO:0000256" key="2">
    <source>
        <dbReference type="ARBA" id="ARBA00004123"/>
    </source>
</evidence>
<evidence type="ECO:0000256" key="5">
    <source>
        <dbReference type="ARBA" id="ARBA00022723"/>
    </source>
</evidence>
<dbReference type="GO" id="GO:0008270">
    <property type="term" value="F:zinc ion binding"/>
    <property type="evidence" value="ECO:0007669"/>
    <property type="project" value="UniProtKB-KW"/>
</dbReference>
<dbReference type="GO" id="GO:0048512">
    <property type="term" value="P:circadian behavior"/>
    <property type="evidence" value="ECO:0007669"/>
    <property type="project" value="UniProtKB-ARBA"/>
</dbReference>
<feature type="region of interest" description="Disordered" evidence="18">
    <location>
        <begin position="1055"/>
        <end position="1112"/>
    </location>
</feature>
<evidence type="ECO:0000256" key="3">
    <source>
        <dbReference type="ARBA" id="ARBA00009711"/>
    </source>
</evidence>
<keyword evidence="15" id="KW-0539">Nucleus</keyword>
<keyword evidence="8" id="KW-0862">Zinc</keyword>
<dbReference type="SMART" id="SM00249">
    <property type="entry name" value="PHD"/>
    <property type="match status" value="2"/>
</dbReference>
<dbReference type="PROSITE" id="PS51184">
    <property type="entry name" value="JMJC"/>
    <property type="match status" value="1"/>
</dbReference>
<dbReference type="Pfam" id="PF18104">
    <property type="entry name" value="Tudor_2"/>
    <property type="match status" value="1"/>
</dbReference>
<dbReference type="Pfam" id="PF02373">
    <property type="entry name" value="JmjC"/>
    <property type="match status" value="1"/>
</dbReference>
<dbReference type="InterPro" id="IPR003349">
    <property type="entry name" value="JmjN"/>
</dbReference>
<keyword evidence="14" id="KW-0804">Transcription</keyword>
<dbReference type="GeneID" id="105362294"/>
<dbReference type="CDD" id="cd20392">
    <property type="entry name" value="Tudor_JMJD2_rpt2"/>
    <property type="match status" value="1"/>
</dbReference>
<evidence type="ECO:0000256" key="1">
    <source>
        <dbReference type="ARBA" id="ARBA00001954"/>
    </source>
</evidence>
<dbReference type="CDD" id="cd20391">
    <property type="entry name" value="Tudor_JMJD2_rpt1"/>
    <property type="match status" value="1"/>
</dbReference>
<evidence type="ECO:0000256" key="14">
    <source>
        <dbReference type="ARBA" id="ARBA00023163"/>
    </source>
</evidence>
<comment type="catalytic activity">
    <reaction evidence="16">
        <text>N(6),N(6),N(6)-trimethyl-L-lysyl(9)-[histone H3] + 2 2-oxoglutarate + 2 O2 = N(6)-methyl-L-lysyl(9)-[histone H3] + 2 formaldehyde + 2 succinate + 2 CO2</text>
        <dbReference type="Rhea" id="RHEA:60200"/>
        <dbReference type="Rhea" id="RHEA-COMP:15538"/>
        <dbReference type="Rhea" id="RHEA-COMP:15542"/>
        <dbReference type="ChEBI" id="CHEBI:15379"/>
        <dbReference type="ChEBI" id="CHEBI:16526"/>
        <dbReference type="ChEBI" id="CHEBI:16810"/>
        <dbReference type="ChEBI" id="CHEBI:16842"/>
        <dbReference type="ChEBI" id="CHEBI:30031"/>
        <dbReference type="ChEBI" id="CHEBI:61929"/>
        <dbReference type="ChEBI" id="CHEBI:61961"/>
        <dbReference type="EC" id="1.14.11.66"/>
    </reaction>
</comment>
<dbReference type="GO" id="GO:0140684">
    <property type="term" value="F:histone H3K9me2/H3K9me3 demethylase activity"/>
    <property type="evidence" value="ECO:0007669"/>
    <property type="project" value="UniProtKB-EC"/>
</dbReference>
<dbReference type="Gene3D" id="3.10.330.70">
    <property type="match status" value="1"/>
</dbReference>
<dbReference type="SMART" id="SM00558">
    <property type="entry name" value="JmjC"/>
    <property type="match status" value="1"/>
</dbReference>
<dbReference type="EC" id="1.14.11.66" evidence="4"/>
<dbReference type="SUPFAM" id="SSF51197">
    <property type="entry name" value="Clavaminate synthase-like"/>
    <property type="match status" value="1"/>
</dbReference>
<feature type="compositionally biased region" description="Low complexity" evidence="18">
    <location>
        <begin position="1096"/>
        <end position="1105"/>
    </location>
</feature>
<dbReference type="Gene3D" id="2.60.120.650">
    <property type="entry name" value="Cupin"/>
    <property type="match status" value="1"/>
</dbReference>
<dbReference type="PROSITE" id="PS51183">
    <property type="entry name" value="JMJN"/>
    <property type="match status" value="1"/>
</dbReference>
<comment type="similarity">
    <text evidence="3">Belongs to the JHDM3 histone demethylase family.</text>
</comment>
<feature type="domain" description="JmjC" evidence="20">
    <location>
        <begin position="142"/>
        <end position="308"/>
    </location>
</feature>
<evidence type="ECO:0000256" key="16">
    <source>
        <dbReference type="ARBA" id="ARBA00049349"/>
    </source>
</evidence>
<dbReference type="InterPro" id="IPR001965">
    <property type="entry name" value="Znf_PHD"/>
</dbReference>
<evidence type="ECO:0000256" key="4">
    <source>
        <dbReference type="ARBA" id="ARBA00012900"/>
    </source>
</evidence>
<dbReference type="InterPro" id="IPR019787">
    <property type="entry name" value="Znf_PHD-finger"/>
</dbReference>
<dbReference type="CDD" id="cd15571">
    <property type="entry name" value="ePHD"/>
    <property type="match status" value="1"/>
</dbReference>
<dbReference type="SMART" id="SM00545">
    <property type="entry name" value="JmjN"/>
    <property type="match status" value="1"/>
</dbReference>
<dbReference type="InterPro" id="IPR040477">
    <property type="entry name" value="KDM4-like_Tudor"/>
</dbReference>
<dbReference type="PROSITE" id="PS51805">
    <property type="entry name" value="EPHD"/>
    <property type="match status" value="1"/>
</dbReference>
<dbReference type="InterPro" id="IPR034732">
    <property type="entry name" value="EPHD"/>
</dbReference>
<dbReference type="GO" id="GO:0010468">
    <property type="term" value="P:regulation of gene expression"/>
    <property type="evidence" value="ECO:0007669"/>
    <property type="project" value="TreeGrafter"/>
</dbReference>
<accession>A0AAJ6YH84</accession>
<evidence type="ECO:0000256" key="12">
    <source>
        <dbReference type="ARBA" id="ARBA00023004"/>
    </source>
</evidence>
<keyword evidence="22" id="KW-1185">Reference proteome</keyword>
<dbReference type="KEGG" id="csol:105362294"/>
<evidence type="ECO:0000256" key="8">
    <source>
        <dbReference type="ARBA" id="ARBA00022833"/>
    </source>
</evidence>
<organism evidence="22 23">
    <name type="scientific">Ceratosolen solmsi marchali</name>
    <dbReference type="NCBI Taxonomy" id="326594"/>
    <lineage>
        <taxon>Eukaryota</taxon>
        <taxon>Metazoa</taxon>
        <taxon>Ecdysozoa</taxon>
        <taxon>Arthropoda</taxon>
        <taxon>Hexapoda</taxon>
        <taxon>Insecta</taxon>
        <taxon>Pterygota</taxon>
        <taxon>Neoptera</taxon>
        <taxon>Endopterygota</taxon>
        <taxon>Hymenoptera</taxon>
        <taxon>Apocrita</taxon>
        <taxon>Proctotrupomorpha</taxon>
        <taxon>Chalcidoidea</taxon>
        <taxon>Agaonidae</taxon>
        <taxon>Agaoninae</taxon>
        <taxon>Ceratosolen</taxon>
    </lineage>
</organism>
<evidence type="ECO:0000256" key="10">
    <source>
        <dbReference type="ARBA" id="ARBA00022964"/>
    </source>
</evidence>
<evidence type="ECO:0000256" key="18">
    <source>
        <dbReference type="SAM" id="MobiDB-lite"/>
    </source>
</evidence>
<evidence type="ECO:0000256" key="9">
    <source>
        <dbReference type="ARBA" id="ARBA00022853"/>
    </source>
</evidence>
<dbReference type="PANTHER" id="PTHR10694">
    <property type="entry name" value="LYSINE-SPECIFIC DEMETHYLASE"/>
    <property type="match status" value="1"/>
</dbReference>
<evidence type="ECO:0000313" key="22">
    <source>
        <dbReference type="Proteomes" id="UP000695007"/>
    </source>
</evidence>
<dbReference type="RefSeq" id="XP_011498006.1">
    <property type="nucleotide sequence ID" value="XM_011499704.1"/>
</dbReference>
<dbReference type="Gene3D" id="3.30.40.10">
    <property type="entry name" value="Zinc/RING finger domain, C3HC4 (zinc finger)"/>
    <property type="match status" value="2"/>
</dbReference>
<dbReference type="InterPro" id="IPR011011">
    <property type="entry name" value="Znf_FYVE_PHD"/>
</dbReference>
<dbReference type="GO" id="GO:0140681">
    <property type="term" value="F:histone H3K36me2/H3K36me3 demethylase activity"/>
    <property type="evidence" value="ECO:0007669"/>
    <property type="project" value="UniProtKB-ARBA"/>
</dbReference>
<evidence type="ECO:0000256" key="7">
    <source>
        <dbReference type="ARBA" id="ARBA00022771"/>
    </source>
</evidence>
<dbReference type="SUPFAM" id="SSF57903">
    <property type="entry name" value="FYVE/PHD zinc finger"/>
    <property type="match status" value="1"/>
</dbReference>
<feature type="region of interest" description="Disordered" evidence="18">
    <location>
        <begin position="458"/>
        <end position="485"/>
    </location>
</feature>
<name>A0AAJ6YH84_9HYME</name>
<comment type="subcellular location">
    <subcellularLocation>
        <location evidence="2">Nucleus</location>
    </subcellularLocation>
</comment>
<evidence type="ECO:0000256" key="15">
    <source>
        <dbReference type="ARBA" id="ARBA00023242"/>
    </source>
</evidence>
<evidence type="ECO:0000259" key="19">
    <source>
        <dbReference type="PROSITE" id="PS51183"/>
    </source>
</evidence>
<dbReference type="InterPro" id="IPR002999">
    <property type="entry name" value="Tudor"/>
</dbReference>
<dbReference type="Gene3D" id="2.30.30.140">
    <property type="match status" value="1"/>
</dbReference>
<keyword evidence="13" id="KW-0805">Transcription regulation</keyword>
<comment type="function">
    <text evidence="17">Probable histone demethylase that specifically demethylates 'Lys-9' and 'Lys-36' residues of histone H3, thereby playing a central role in histone code. Demethylation of Lys residue generates formaldehyde and succinate.</text>
</comment>
<feature type="domain" description="PHD-type" evidence="21">
    <location>
        <begin position="1296"/>
        <end position="1405"/>
    </location>
</feature>
<keyword evidence="9" id="KW-0156">Chromatin regulator</keyword>
<dbReference type="Pfam" id="PF13831">
    <property type="entry name" value="PHD_2"/>
    <property type="match status" value="1"/>
</dbReference>
<dbReference type="SMART" id="SM00333">
    <property type="entry name" value="TUDOR"/>
    <property type="match status" value="2"/>
</dbReference>
<reference evidence="23" key="1">
    <citation type="submission" date="2025-08" db="UniProtKB">
        <authorList>
            <consortium name="RefSeq"/>
        </authorList>
    </citation>
    <scope>IDENTIFICATION</scope>
</reference>
<gene>
    <name evidence="23" type="primary">LOC105362294</name>
</gene>
<evidence type="ECO:0000259" key="20">
    <source>
        <dbReference type="PROSITE" id="PS51184"/>
    </source>
</evidence>
<proteinExistence type="inferred from homology"/>
<sequence>MVSNTSSSVPRIQVFRPTYEEFKDFTKYVEYMESQNAHKAGVAKVIPPVEWIARKNGYNMEDINLTIPAPICQVVTGKQGLYQQINIQKKSMTVKEYEKLATSERYRTPKHFDYEDLERKYWKNITYVAPIYGADVSGSLTDPGVKEWNINHLGTILDYVNKDYGISIEGVNTAYLYFGMWKTTFAWHTEDMDLYSINYLHFGAPKTWYAIPPEHGRRLERLASGFFPSSYQSCQAFLRHKMSLISPQVLRQYSIPHDKITQEAGEIMITFPYGYHAGFNHGFNCAESTNFATPRWVEYGKRATQCTCSSDMVKISMKTFVQRFQPERYDLWLRGEDVGPHPEDPRQTAAPPPTAMDLLCIKNSQASDGYNDVVPKNKRHTIHRKKNVIDSNAVVNVNAIPPDIPPDVKKALQDLEMEETDEHVEEQPDEQQLEVLEDIWLKAGEMDLAEANVYDDGYNRKKSRKRKRKSQSSLEKRSLKTKSNAIKSNIANMSEARKEELELSKDDGFINIPCMVIPNLKIHNPIKSSSDNSDQMKKKYKIKSSIIKRNDNVVILPKEELLPPKEETFIEIPCMNLPDFKMPNSPTTDPLETLDDDFVNKKHMPELFSTDLTNLTSLEVTPKRKKKKHSKNGESSKNKVKNSKKKKNKEDGSVLDVSDVNVLRQLVTGHHSIKKSSNIKGEAYNSYESKTKTGKHVHQNNELTPTKQKTVLNIANDKKLVSSISKKVSKVGKTSILAKSSNPLKDKTNGRLKTNKCKGTISVRKNLLKPPILQIPNDHEDDKPATNLKSESNFYSCEINSTFNNTWPITSSDMSVKPISTLFNTETNLNQESSFGQQSTLMHPFQCRQSLSNQRLKFGLNKLTNSNADVNSVNSEKVSSKNFWQVGNKTLYFTNNKESNRNLSSFSSTNQINYATVSSAKNSTSDNLISSSHGNKLDTCVNSNFNSSGLPELIKITPRMLLNSSNKSLLMESKSTNKISLQHSDERSLFKDNVELKTFVNSQIASSFPISESLSQETNQNQSKVTTGTQVDILPSYISSNDDLSITIVPKSNKTSISSNLGSPRKQATPRKLKLRDSKNMQIRNDTEVSVITQKSSSLNENRSSSFKRKPKDVHENIDSLLSGLVIPKLEPEVQIDSQSSIEIKRENIKVECQEDTNSESEYDSHTIPEHIKPMLYPSIPDLNVLQTFNHYWSAHIPHCAICTAFALYNHKGSKQMSPEWQQSKPTVLPENSPIWVSSDLFAANSLEQRTEPENNKLLRCRNCQVTVHVSCYGVTVLPLDSQNWACDICQFGKSTVMCCLCPMRGGALKRTSDSQWVHVLCALLLGARFKDPVNKEPINVLAVNRPADELECCYCKQNNGAFLKCHDKQCNALFHLTCGLLTGAMFAISRSKSHELEVLCSKHDTGEKIPIGQGEVVYAKHKNTRYYHADVISVSDKICFLVVFKDESFSNDLPPEDVVDYKPGKIPAIGTEIMVNWKQDGVFPATFTGVDHAITYTVSFEDGSIHQLKRNDIYSLEEELPKRVQSRLSAATEMQHRGHLYGMENGNELQRKVKPPKRL</sequence>
<feature type="compositionally biased region" description="Basic residues" evidence="18">
    <location>
        <begin position="460"/>
        <end position="470"/>
    </location>
</feature>
<keyword evidence="12" id="KW-0408">Iron</keyword>
<dbReference type="GO" id="GO:0000785">
    <property type="term" value="C:chromatin"/>
    <property type="evidence" value="ECO:0007669"/>
    <property type="project" value="TreeGrafter"/>
</dbReference>
<evidence type="ECO:0000256" key="13">
    <source>
        <dbReference type="ARBA" id="ARBA00023015"/>
    </source>
</evidence>
<dbReference type="GO" id="GO:0005634">
    <property type="term" value="C:nucleus"/>
    <property type="evidence" value="ECO:0007669"/>
    <property type="project" value="UniProtKB-SubCell"/>
</dbReference>
<dbReference type="CDD" id="cd15493">
    <property type="entry name" value="PHD_JMJD2"/>
    <property type="match status" value="1"/>
</dbReference>
<keyword evidence="10" id="KW-0223">Dioxygenase</keyword>
<comment type="cofactor">
    <cofactor evidence="1">
        <name>Fe(2+)</name>
        <dbReference type="ChEBI" id="CHEBI:29033"/>
    </cofactor>
</comment>
<dbReference type="InterPro" id="IPR003347">
    <property type="entry name" value="JmjC_dom"/>
</dbReference>
<dbReference type="Pfam" id="PF02375">
    <property type="entry name" value="JmjN"/>
    <property type="match status" value="1"/>
</dbReference>
<keyword evidence="5" id="KW-0479">Metal-binding</keyword>